<feature type="non-terminal residue" evidence="2">
    <location>
        <position position="111"/>
    </location>
</feature>
<accession>A0A2T9JPV8</accession>
<reference evidence="2 3" key="1">
    <citation type="submission" date="2018-04" db="EMBL/GenBank/DDBJ databases">
        <title>The genome sequence of Caulobacter sp. 736.</title>
        <authorList>
            <person name="Gao J."/>
            <person name="Sun J."/>
        </authorList>
    </citation>
    <scope>NUCLEOTIDE SEQUENCE [LARGE SCALE GENOMIC DNA]</scope>
    <source>
        <strain evidence="2 3">736</strain>
    </source>
</reference>
<feature type="compositionally biased region" description="Basic residues" evidence="1">
    <location>
        <begin position="73"/>
        <end position="87"/>
    </location>
</feature>
<dbReference type="Pfam" id="PF07750">
    <property type="entry name" value="GcrA"/>
    <property type="match status" value="1"/>
</dbReference>
<evidence type="ECO:0000313" key="2">
    <source>
        <dbReference type="EMBL" id="PVM85739.1"/>
    </source>
</evidence>
<dbReference type="Proteomes" id="UP000244913">
    <property type="component" value="Unassembled WGS sequence"/>
</dbReference>
<feature type="region of interest" description="Disordered" evidence="1">
    <location>
        <begin position="61"/>
        <end position="111"/>
    </location>
</feature>
<evidence type="ECO:0000313" key="3">
    <source>
        <dbReference type="Proteomes" id="UP000244913"/>
    </source>
</evidence>
<sequence length="111" mass="10888">MSSFVKSPVSEGALQSAGGWSEARVERLKALLALGLSARQIAQALGAVSRNAVIGKIHRLGLAGGGPPSAPGRRARPSARPGGRRKAPSLPPPPPSGGAPATATAAAAALA</sequence>
<name>A0A2T9JPV8_9CAUL</name>
<organism evidence="2 3">
    <name type="scientific">Caulobacter radicis</name>
    <dbReference type="NCBI Taxonomy" id="2172650"/>
    <lineage>
        <taxon>Bacteria</taxon>
        <taxon>Pseudomonadati</taxon>
        <taxon>Pseudomonadota</taxon>
        <taxon>Alphaproteobacteria</taxon>
        <taxon>Caulobacterales</taxon>
        <taxon>Caulobacteraceae</taxon>
        <taxon>Caulobacter</taxon>
    </lineage>
</organism>
<feature type="compositionally biased region" description="Low complexity" evidence="1">
    <location>
        <begin position="98"/>
        <end position="111"/>
    </location>
</feature>
<keyword evidence="3" id="KW-1185">Reference proteome</keyword>
<comment type="caution">
    <text evidence="2">The sequence shown here is derived from an EMBL/GenBank/DDBJ whole genome shotgun (WGS) entry which is preliminary data.</text>
</comment>
<feature type="region of interest" description="Disordered" evidence="1">
    <location>
        <begin position="1"/>
        <end position="21"/>
    </location>
</feature>
<evidence type="ECO:0000256" key="1">
    <source>
        <dbReference type="SAM" id="MobiDB-lite"/>
    </source>
</evidence>
<protein>
    <recommendedName>
        <fullName evidence="4">GcrA cell cycle regulator</fullName>
    </recommendedName>
</protein>
<evidence type="ECO:0008006" key="4">
    <source>
        <dbReference type="Google" id="ProtNLM"/>
    </source>
</evidence>
<dbReference type="EMBL" id="QDKP01000019">
    <property type="protein sequence ID" value="PVM85739.1"/>
    <property type="molecule type" value="Genomic_DNA"/>
</dbReference>
<gene>
    <name evidence="2" type="ORF">DDF65_06525</name>
</gene>
<proteinExistence type="predicted"/>
<dbReference type="InterPro" id="IPR011681">
    <property type="entry name" value="GcrA"/>
</dbReference>
<dbReference type="AlphaFoldDB" id="A0A2T9JPV8"/>